<dbReference type="EC" id="2.7.11.1" evidence="6"/>
<keyword evidence="2 6" id="KW-0808">Transferase</keyword>
<dbReference type="Pfam" id="PF07804">
    <property type="entry name" value="HipA_C"/>
    <property type="match status" value="1"/>
</dbReference>
<evidence type="ECO:0000313" key="6">
    <source>
        <dbReference type="EMBL" id="QDV07106.1"/>
    </source>
</evidence>
<dbReference type="Pfam" id="PF13657">
    <property type="entry name" value="Couple_hipA"/>
    <property type="match status" value="1"/>
</dbReference>
<organism evidence="6 7">
    <name type="scientific">Saltatorellus ferox</name>
    <dbReference type="NCBI Taxonomy" id="2528018"/>
    <lineage>
        <taxon>Bacteria</taxon>
        <taxon>Pseudomonadati</taxon>
        <taxon>Planctomycetota</taxon>
        <taxon>Planctomycetia</taxon>
        <taxon>Planctomycetia incertae sedis</taxon>
        <taxon>Saltatorellus</taxon>
    </lineage>
</organism>
<dbReference type="GO" id="GO:0005829">
    <property type="term" value="C:cytosol"/>
    <property type="evidence" value="ECO:0007669"/>
    <property type="project" value="TreeGrafter"/>
</dbReference>
<comment type="similarity">
    <text evidence="1">Belongs to the HipA Ser/Thr kinase family.</text>
</comment>
<reference evidence="6 7" key="1">
    <citation type="submission" date="2019-02" db="EMBL/GenBank/DDBJ databases">
        <title>Deep-cultivation of Planctomycetes and their phenomic and genomic characterization uncovers novel biology.</title>
        <authorList>
            <person name="Wiegand S."/>
            <person name="Jogler M."/>
            <person name="Boedeker C."/>
            <person name="Pinto D."/>
            <person name="Vollmers J."/>
            <person name="Rivas-Marin E."/>
            <person name="Kohn T."/>
            <person name="Peeters S.H."/>
            <person name="Heuer A."/>
            <person name="Rast P."/>
            <person name="Oberbeckmann S."/>
            <person name="Bunk B."/>
            <person name="Jeske O."/>
            <person name="Meyerdierks A."/>
            <person name="Storesund J.E."/>
            <person name="Kallscheuer N."/>
            <person name="Luecker S."/>
            <person name="Lage O.M."/>
            <person name="Pohl T."/>
            <person name="Merkel B.J."/>
            <person name="Hornburger P."/>
            <person name="Mueller R.-W."/>
            <person name="Bruemmer F."/>
            <person name="Labrenz M."/>
            <person name="Spormann A.M."/>
            <person name="Op den Camp H."/>
            <person name="Overmann J."/>
            <person name="Amann R."/>
            <person name="Jetten M.S.M."/>
            <person name="Mascher T."/>
            <person name="Medema M.H."/>
            <person name="Devos D.P."/>
            <person name="Kaster A.-K."/>
            <person name="Ovreas L."/>
            <person name="Rohde M."/>
            <person name="Galperin M.Y."/>
            <person name="Jogler C."/>
        </authorList>
    </citation>
    <scope>NUCLEOTIDE SEQUENCE [LARGE SCALE GENOMIC DNA]</scope>
    <source>
        <strain evidence="6 7">Poly30</strain>
    </source>
</reference>
<evidence type="ECO:0000313" key="7">
    <source>
        <dbReference type="Proteomes" id="UP000320390"/>
    </source>
</evidence>
<evidence type="ECO:0000259" key="4">
    <source>
        <dbReference type="Pfam" id="PF07804"/>
    </source>
</evidence>
<accession>A0A518ESP3</accession>
<sequence length="437" mass="47151">MVRTLEVALFGERVGELLQTDSGRLEFRYDAAWVERSGAALSLSLPVRAEPFDHRGAEPFFGGLLPEEGVRDRVARYLGVSARNDFALLEQIGGECAGAVTLTVPSASSTPFTPGASGEELQPLDPARLAKLLDDLPHRPLLAGGERRLSLAGAQDKVAVSLVDGQVAIPTGDQATTHILKTPIQGFAGTVANELLCMRTARRVGLSVASAERRVASGREFLLVERFDRTFDPDGTVRRVHQEDMCQALGVPTRLKYQSEGGPSLPDCFRLLTDHARRPAVDRLALVRATAFNVLIGNADAHAKNFSLVHAPSGISLSPLYDLLSTLVYGDLSPRYAMKIGSKAEFKNIRARHWDALSEASGLAPAQVRRELREMVTRLPSALRSERDQVIDEAETAGSEAGDGGLGDEALAMLGRLIEETVERCEITGVQLLKGAD</sequence>
<dbReference type="InterPro" id="IPR052028">
    <property type="entry name" value="HipA_Ser/Thr_kinase"/>
</dbReference>
<dbReference type="NCBIfam" id="TIGR03071">
    <property type="entry name" value="couple_hipA"/>
    <property type="match status" value="1"/>
</dbReference>
<name>A0A518ESP3_9BACT</name>
<feature type="domain" description="HipA N-terminal subdomain 1" evidence="5">
    <location>
        <begin position="5"/>
        <end position="102"/>
    </location>
</feature>
<dbReference type="PANTHER" id="PTHR37419:SF1">
    <property type="entry name" value="SERINE_THREONINE-PROTEIN KINASE TOXIN HIPA"/>
    <property type="match status" value="1"/>
</dbReference>
<gene>
    <name evidence="6" type="primary">hipA_1</name>
    <name evidence="6" type="ORF">Poly30_26250</name>
</gene>
<evidence type="ECO:0000256" key="2">
    <source>
        <dbReference type="ARBA" id="ARBA00022679"/>
    </source>
</evidence>
<dbReference type="CDD" id="cd17793">
    <property type="entry name" value="HipA"/>
    <property type="match status" value="1"/>
</dbReference>
<evidence type="ECO:0000259" key="5">
    <source>
        <dbReference type="Pfam" id="PF13657"/>
    </source>
</evidence>
<keyword evidence="3 6" id="KW-0418">Kinase</keyword>
<evidence type="ECO:0000256" key="1">
    <source>
        <dbReference type="ARBA" id="ARBA00010164"/>
    </source>
</evidence>
<evidence type="ECO:0000256" key="3">
    <source>
        <dbReference type="ARBA" id="ARBA00022777"/>
    </source>
</evidence>
<dbReference type="AlphaFoldDB" id="A0A518ESP3"/>
<dbReference type="Gene3D" id="1.10.1070.20">
    <property type="match status" value="1"/>
</dbReference>
<dbReference type="EMBL" id="CP036434">
    <property type="protein sequence ID" value="QDV07106.1"/>
    <property type="molecule type" value="Genomic_DNA"/>
</dbReference>
<dbReference type="GO" id="GO:0004674">
    <property type="term" value="F:protein serine/threonine kinase activity"/>
    <property type="evidence" value="ECO:0007669"/>
    <property type="project" value="UniProtKB-EC"/>
</dbReference>
<dbReference type="PANTHER" id="PTHR37419">
    <property type="entry name" value="SERINE/THREONINE-PROTEIN KINASE TOXIN HIPA"/>
    <property type="match status" value="1"/>
</dbReference>
<dbReference type="InterPro" id="IPR012893">
    <property type="entry name" value="HipA-like_C"/>
</dbReference>
<feature type="domain" description="HipA-like C-terminal" evidence="4">
    <location>
        <begin position="149"/>
        <end position="382"/>
    </location>
</feature>
<proteinExistence type="inferred from homology"/>
<protein>
    <submittedName>
        <fullName evidence="6">Serine/threonine-protein kinase HipA</fullName>
        <ecNumber evidence="6">2.7.11.1</ecNumber>
    </submittedName>
</protein>
<keyword evidence="7" id="KW-1185">Reference proteome</keyword>
<dbReference type="InterPro" id="IPR017508">
    <property type="entry name" value="HipA_N1"/>
</dbReference>
<dbReference type="Proteomes" id="UP000320390">
    <property type="component" value="Chromosome"/>
</dbReference>